<dbReference type="GO" id="GO:0008170">
    <property type="term" value="F:N-methyltransferase activity"/>
    <property type="evidence" value="ECO:0007669"/>
    <property type="project" value="UniProtKB-ARBA"/>
</dbReference>
<dbReference type="PANTHER" id="PTHR47739:SF1">
    <property type="entry name" value="TRNA1(VAL) (ADENINE(37)-N6)-METHYLTRANSFERASE"/>
    <property type="match status" value="1"/>
</dbReference>
<dbReference type="PANTHER" id="PTHR47739">
    <property type="entry name" value="TRNA1(VAL) (ADENINE(37)-N6)-METHYLTRANSFERASE"/>
    <property type="match status" value="1"/>
</dbReference>
<evidence type="ECO:0000259" key="1">
    <source>
        <dbReference type="PROSITE" id="PS50164"/>
    </source>
</evidence>
<dbReference type="Pfam" id="PF01541">
    <property type="entry name" value="GIY-YIG"/>
    <property type="match status" value="1"/>
</dbReference>
<dbReference type="GO" id="GO:0008757">
    <property type="term" value="F:S-adenosylmethionine-dependent methyltransferase activity"/>
    <property type="evidence" value="ECO:0007669"/>
    <property type="project" value="UniProtKB-ARBA"/>
</dbReference>
<dbReference type="OrthoDB" id="9777257at2"/>
<dbReference type="EMBL" id="VUMX01000003">
    <property type="protein sequence ID" value="MST86418.1"/>
    <property type="molecule type" value="Genomic_DNA"/>
</dbReference>
<dbReference type="Gene3D" id="3.40.50.150">
    <property type="entry name" value="Vaccinia Virus protein VP39"/>
    <property type="match status" value="1"/>
</dbReference>
<dbReference type="SUPFAM" id="SSF53335">
    <property type="entry name" value="S-adenosyl-L-methionine-dependent methyltransferases"/>
    <property type="match status" value="1"/>
</dbReference>
<dbReference type="InterPro" id="IPR000305">
    <property type="entry name" value="GIY-YIG_endonuc"/>
</dbReference>
<keyword evidence="3" id="KW-1185">Reference proteome</keyword>
<dbReference type="InterPro" id="IPR035901">
    <property type="entry name" value="GIY-YIG_endonuc_sf"/>
</dbReference>
<proteinExistence type="predicted"/>
<feature type="domain" description="GIY-YIG" evidence="1">
    <location>
        <begin position="254"/>
        <end position="329"/>
    </location>
</feature>
<dbReference type="Gene3D" id="3.40.1440.10">
    <property type="entry name" value="GIY-YIG endonuclease"/>
    <property type="match status" value="1"/>
</dbReference>
<dbReference type="Proteomes" id="UP000438120">
    <property type="component" value="Unassembled WGS sequence"/>
</dbReference>
<evidence type="ECO:0000313" key="2">
    <source>
        <dbReference type="EMBL" id="MST86418.1"/>
    </source>
</evidence>
<dbReference type="RefSeq" id="WP_154547172.1">
    <property type="nucleotide sequence ID" value="NZ_VUMX01000003.1"/>
</dbReference>
<dbReference type="InterPro" id="IPR002052">
    <property type="entry name" value="DNA_methylase_N6_adenine_CS"/>
</dbReference>
<dbReference type="CDD" id="cd02440">
    <property type="entry name" value="AdoMet_MTases"/>
    <property type="match status" value="1"/>
</dbReference>
<dbReference type="GO" id="GO:0003676">
    <property type="term" value="F:nucleic acid binding"/>
    <property type="evidence" value="ECO:0007669"/>
    <property type="project" value="InterPro"/>
</dbReference>
<gene>
    <name evidence="2" type="ORF">FYJ62_01820</name>
</gene>
<sequence length="340" mass="38471">MVELKKNERVDYMLGDAIKIIQDEKSFAFSLDTLLLAYFAKEAVRDRSKVADLCSGNAAASLYMASFNRAHYDDVEIQADIVSKARRSVELNHMENRIAVHQGNVVDAGDFLQKDSYDLVVVNPPYFKAPKGHKLNPDQAKAIARHELLVNLEQIIAVSSSLLKMKGKMFMVHRPERLGEIIAWGIKHDLAVKTVQPFVSHRGEDTNLIVVEAVRHGAADGLVLKDAIEVHEADGTNTPRIKEILEAKVEAKTEKHYFYVLLCADGSLYGGYTNDLAHRLSAHNAGKGAKYTKSRRPVKLIYHEEFADKRLALKREYWFKHHDRAWKEKFLAEHGAKLDK</sequence>
<reference evidence="2 3" key="1">
    <citation type="submission" date="2019-08" db="EMBL/GenBank/DDBJ databases">
        <title>In-depth cultivation of the pig gut microbiome towards novel bacterial diversity and tailored functional studies.</title>
        <authorList>
            <person name="Wylensek D."/>
            <person name="Hitch T.C.A."/>
            <person name="Clavel T."/>
        </authorList>
    </citation>
    <scope>NUCLEOTIDE SEQUENCE [LARGE SCALE GENOMIC DNA]</scope>
    <source>
        <strain evidence="2 3">Bifido-178-WT-2B</strain>
    </source>
</reference>
<dbReference type="PROSITE" id="PS00092">
    <property type="entry name" value="N6_MTASE"/>
    <property type="match status" value="1"/>
</dbReference>
<keyword evidence="2" id="KW-0489">Methyltransferase</keyword>
<organism evidence="2 3">
    <name type="scientific">Lactobacillus porci</name>
    <dbReference type="NCBI Taxonomy" id="2012477"/>
    <lineage>
        <taxon>Bacteria</taxon>
        <taxon>Bacillati</taxon>
        <taxon>Bacillota</taxon>
        <taxon>Bacilli</taxon>
        <taxon>Lactobacillales</taxon>
        <taxon>Lactobacillaceae</taxon>
        <taxon>Lactobacillus</taxon>
    </lineage>
</organism>
<dbReference type="CDD" id="cd10456">
    <property type="entry name" value="GIY-YIG_UPF0213"/>
    <property type="match status" value="1"/>
</dbReference>
<dbReference type="InterPro" id="IPR050210">
    <property type="entry name" value="tRNA_Adenine-N(6)_MTase"/>
</dbReference>
<name>A0A6A8M9P6_9LACO</name>
<evidence type="ECO:0000313" key="3">
    <source>
        <dbReference type="Proteomes" id="UP000438120"/>
    </source>
</evidence>
<keyword evidence="2" id="KW-0808">Transferase</keyword>
<dbReference type="InterPro" id="IPR029063">
    <property type="entry name" value="SAM-dependent_MTases_sf"/>
</dbReference>
<dbReference type="AlphaFoldDB" id="A0A6A8M9P6"/>
<dbReference type="InterPro" id="IPR007848">
    <property type="entry name" value="Small_mtfrase_dom"/>
</dbReference>
<dbReference type="SUPFAM" id="SSF82771">
    <property type="entry name" value="GIY-YIG endonuclease"/>
    <property type="match status" value="1"/>
</dbReference>
<dbReference type="GO" id="GO:0032259">
    <property type="term" value="P:methylation"/>
    <property type="evidence" value="ECO:0007669"/>
    <property type="project" value="UniProtKB-KW"/>
</dbReference>
<dbReference type="PROSITE" id="PS50164">
    <property type="entry name" value="GIY_YIG"/>
    <property type="match status" value="1"/>
</dbReference>
<dbReference type="Pfam" id="PF05175">
    <property type="entry name" value="MTS"/>
    <property type="match status" value="1"/>
</dbReference>
<comment type="caution">
    <text evidence="2">The sequence shown here is derived from an EMBL/GenBank/DDBJ whole genome shotgun (WGS) entry which is preliminary data.</text>
</comment>
<accession>A0A6A8M9P6</accession>
<protein>
    <submittedName>
        <fullName evidence="2">Methyltransferase</fullName>
    </submittedName>
</protein>